<dbReference type="Proteomes" id="UP000192796">
    <property type="component" value="Unassembled WGS sequence"/>
</dbReference>
<organism evidence="1 2">
    <name type="scientific">Niastella vici</name>
    <dbReference type="NCBI Taxonomy" id="1703345"/>
    <lineage>
        <taxon>Bacteria</taxon>
        <taxon>Pseudomonadati</taxon>
        <taxon>Bacteroidota</taxon>
        <taxon>Chitinophagia</taxon>
        <taxon>Chitinophagales</taxon>
        <taxon>Chitinophagaceae</taxon>
        <taxon>Niastella</taxon>
    </lineage>
</organism>
<dbReference type="EMBL" id="LVYD01000024">
    <property type="protein sequence ID" value="OQP65546.1"/>
    <property type="molecule type" value="Genomic_DNA"/>
</dbReference>
<dbReference type="AlphaFoldDB" id="A0A1V9G500"/>
<evidence type="ECO:0000313" key="1">
    <source>
        <dbReference type="EMBL" id="OQP65546.1"/>
    </source>
</evidence>
<evidence type="ECO:0000313" key="2">
    <source>
        <dbReference type="Proteomes" id="UP000192796"/>
    </source>
</evidence>
<sequence length="176" mass="20723">MSYDYYTTAIRFIESYRQLEKGTKAEAHNVIINVVKDKYTAGHLCRSWNGRQQDFGDFYLNLSNSIRYLFLKFWGLSHPDGDRYVDLVRQNEIAMLWADVPHCIEWFTELLKFFNNHGIIKQCETGVTLVNLPPDYKCYGNSCNWGNYLLSLQDEGRRTVLNQIAKCYEEHRSKQS</sequence>
<name>A0A1V9G500_9BACT</name>
<reference evidence="1 2" key="1">
    <citation type="submission" date="2016-03" db="EMBL/GenBank/DDBJ databases">
        <title>Niastella vici sp. nov., isolated from farmland soil.</title>
        <authorList>
            <person name="Chen L."/>
            <person name="Wang D."/>
            <person name="Yang S."/>
            <person name="Wang G."/>
        </authorList>
    </citation>
    <scope>NUCLEOTIDE SEQUENCE [LARGE SCALE GENOMIC DNA]</scope>
    <source>
        <strain evidence="1 2">DJ57</strain>
    </source>
</reference>
<protein>
    <submittedName>
        <fullName evidence="1">Uncharacterized protein</fullName>
    </submittedName>
</protein>
<dbReference type="OrthoDB" id="953680at2"/>
<proteinExistence type="predicted"/>
<dbReference type="RefSeq" id="WP_081146445.1">
    <property type="nucleotide sequence ID" value="NZ_LVYD01000024.1"/>
</dbReference>
<keyword evidence="2" id="KW-1185">Reference proteome</keyword>
<comment type="caution">
    <text evidence="1">The sequence shown here is derived from an EMBL/GenBank/DDBJ whole genome shotgun (WGS) entry which is preliminary data.</text>
</comment>
<gene>
    <name evidence="1" type="ORF">A3860_17940</name>
</gene>
<accession>A0A1V9G500</accession>